<dbReference type="Gene3D" id="3.30.450.60">
    <property type="match status" value="1"/>
</dbReference>
<evidence type="ECO:0000256" key="3">
    <source>
        <dbReference type="ARBA" id="ARBA00022448"/>
    </source>
</evidence>
<feature type="domain" description="AP complex mu/sigma subunit" evidence="7">
    <location>
        <begin position="1"/>
        <end position="137"/>
    </location>
</feature>
<reference evidence="8 9" key="1">
    <citation type="journal article" date="2023" name="Elife">
        <title>Identification of key yeast species and microbe-microbe interactions impacting larval growth of Drosophila in the wild.</title>
        <authorList>
            <person name="Mure A."/>
            <person name="Sugiura Y."/>
            <person name="Maeda R."/>
            <person name="Honda K."/>
            <person name="Sakurai N."/>
            <person name="Takahashi Y."/>
            <person name="Watada M."/>
            <person name="Katoh T."/>
            <person name="Gotoh A."/>
            <person name="Gotoh Y."/>
            <person name="Taniguchi I."/>
            <person name="Nakamura K."/>
            <person name="Hayashi T."/>
            <person name="Katayama T."/>
            <person name="Uemura T."/>
            <person name="Hattori Y."/>
        </authorList>
    </citation>
    <scope>NUCLEOTIDE SEQUENCE [LARGE SCALE GENOMIC DNA]</scope>
    <source>
        <strain evidence="8 9">SB-73</strain>
    </source>
</reference>
<dbReference type="InterPro" id="IPR011012">
    <property type="entry name" value="Longin-like_dom_sf"/>
</dbReference>
<dbReference type="PANTHER" id="PTHR11753">
    <property type="entry name" value="ADAPTOR COMPLEXES SMALL SUBUNIT FAMILY"/>
    <property type="match status" value="1"/>
</dbReference>
<name>A0AAV5REZ0_STABA</name>
<comment type="caution">
    <text evidence="8">The sequence shown here is derived from an EMBL/GenBank/DDBJ whole genome shotgun (WGS) entry which is preliminary data.</text>
</comment>
<keyword evidence="9" id="KW-1185">Reference proteome</keyword>
<sequence>MLIQNRQGKTRLERYWKPYTDSERKLIRSEVHRLVAFRDLKTHTNIVPYKHDVIVFRKYAGLYVSLCVEKNDNPLFALEAIHMFIEVLDTFFGSVCELDIVFHFNNVYAALDEIILAGELQETSKMVLLGRLEEFETLQA</sequence>
<evidence type="ECO:0000256" key="1">
    <source>
        <dbReference type="ARBA" id="ARBA00004308"/>
    </source>
</evidence>
<protein>
    <recommendedName>
        <fullName evidence="6">AP complex subunit sigma</fullName>
    </recommendedName>
</protein>
<evidence type="ECO:0000259" key="7">
    <source>
        <dbReference type="Pfam" id="PF01217"/>
    </source>
</evidence>
<dbReference type="InterPro" id="IPR016635">
    <property type="entry name" value="AP_complex_ssu"/>
</dbReference>
<dbReference type="GO" id="GO:0006886">
    <property type="term" value="P:intracellular protein transport"/>
    <property type="evidence" value="ECO:0007669"/>
    <property type="project" value="UniProtKB-UniRule"/>
</dbReference>
<evidence type="ECO:0000256" key="6">
    <source>
        <dbReference type="PIRNR" id="PIRNR015588"/>
    </source>
</evidence>
<keyword evidence="4 6" id="KW-0653">Protein transport</keyword>
<accession>A0AAV5REZ0</accession>
<comment type="similarity">
    <text evidence="2 6">Belongs to the adaptor complexes small subunit family.</text>
</comment>
<keyword evidence="5 6" id="KW-0472">Membrane</keyword>
<dbReference type="EMBL" id="BTGC01000003">
    <property type="protein sequence ID" value="GMM50069.1"/>
    <property type="molecule type" value="Genomic_DNA"/>
</dbReference>
<gene>
    <name evidence="8" type="ORF">DASB73_010270</name>
</gene>
<dbReference type="Pfam" id="PF01217">
    <property type="entry name" value="Clat_adaptor_s"/>
    <property type="match status" value="1"/>
</dbReference>
<evidence type="ECO:0000256" key="2">
    <source>
        <dbReference type="ARBA" id="ARBA00006972"/>
    </source>
</evidence>
<evidence type="ECO:0000256" key="4">
    <source>
        <dbReference type="ARBA" id="ARBA00022927"/>
    </source>
</evidence>
<dbReference type="AlphaFoldDB" id="A0AAV5REZ0"/>
<evidence type="ECO:0000256" key="5">
    <source>
        <dbReference type="ARBA" id="ARBA00023136"/>
    </source>
</evidence>
<evidence type="ECO:0000313" key="9">
    <source>
        <dbReference type="Proteomes" id="UP001362899"/>
    </source>
</evidence>
<dbReference type="PIRSF" id="PIRSF015588">
    <property type="entry name" value="AP_complex_sigma"/>
    <property type="match status" value="1"/>
</dbReference>
<dbReference type="GO" id="GO:0012505">
    <property type="term" value="C:endomembrane system"/>
    <property type="evidence" value="ECO:0007669"/>
    <property type="project" value="UniProtKB-SubCell"/>
</dbReference>
<comment type="subcellular location">
    <subcellularLocation>
        <location evidence="1">Endomembrane system</location>
    </subcellularLocation>
</comment>
<keyword evidence="3 6" id="KW-0813">Transport</keyword>
<dbReference type="InterPro" id="IPR022775">
    <property type="entry name" value="AP_mu_sigma_su"/>
</dbReference>
<organism evidence="8 9">
    <name type="scientific">Starmerella bacillaris</name>
    <name type="common">Yeast</name>
    <name type="synonym">Candida zemplinina</name>
    <dbReference type="NCBI Taxonomy" id="1247836"/>
    <lineage>
        <taxon>Eukaryota</taxon>
        <taxon>Fungi</taxon>
        <taxon>Dikarya</taxon>
        <taxon>Ascomycota</taxon>
        <taxon>Saccharomycotina</taxon>
        <taxon>Dipodascomycetes</taxon>
        <taxon>Dipodascales</taxon>
        <taxon>Trichomonascaceae</taxon>
        <taxon>Starmerella</taxon>
    </lineage>
</organism>
<dbReference type="Proteomes" id="UP001362899">
    <property type="component" value="Unassembled WGS sequence"/>
</dbReference>
<evidence type="ECO:0000313" key="8">
    <source>
        <dbReference type="EMBL" id="GMM50069.1"/>
    </source>
</evidence>
<dbReference type="SUPFAM" id="SSF64356">
    <property type="entry name" value="SNARE-like"/>
    <property type="match status" value="1"/>
</dbReference>
<proteinExistence type="inferred from homology"/>